<comment type="caution">
    <text evidence="6">The sequence shown here is derived from an EMBL/GenBank/DDBJ whole genome shotgun (WGS) entry which is preliminary data.</text>
</comment>
<evidence type="ECO:0000256" key="1">
    <source>
        <dbReference type="ARBA" id="ARBA00022475"/>
    </source>
</evidence>
<dbReference type="EMBL" id="VDGI01000007">
    <property type="protein sequence ID" value="TQR20241.1"/>
    <property type="molecule type" value="Genomic_DNA"/>
</dbReference>
<accession>A0A544TS15</accession>
<keyword evidence="7" id="KW-1185">Reference proteome</keyword>
<evidence type="ECO:0000256" key="4">
    <source>
        <dbReference type="ARBA" id="ARBA00023136"/>
    </source>
</evidence>
<evidence type="ECO:0000256" key="3">
    <source>
        <dbReference type="ARBA" id="ARBA00022989"/>
    </source>
</evidence>
<reference evidence="6 7" key="1">
    <citation type="submission" date="2019-06" db="EMBL/GenBank/DDBJ databases">
        <title>Psychrobacillus vulpis sp. nov., a new species isolated from feces of a red fox that inhabits in The Tablas de Daimiel Natural Park, Albacete, Spain.</title>
        <authorList>
            <person name="Rodriguez M."/>
            <person name="Reina J.C."/>
            <person name="Bejar V."/>
            <person name="Llamas I."/>
        </authorList>
    </citation>
    <scope>NUCLEOTIDE SEQUENCE [LARGE SCALE GENOMIC DNA]</scope>
    <source>
        <strain evidence="6 7">Z8</strain>
    </source>
</reference>
<keyword evidence="2 5" id="KW-0812">Transmembrane</keyword>
<dbReference type="Pfam" id="PF07457">
    <property type="entry name" value="DUF1516"/>
    <property type="match status" value="1"/>
</dbReference>
<dbReference type="RefSeq" id="WP_142642219.1">
    <property type="nucleotide sequence ID" value="NZ_VDGI01000007.1"/>
</dbReference>
<feature type="transmembrane region" description="Helical" evidence="5">
    <location>
        <begin position="62"/>
        <end position="83"/>
    </location>
</feature>
<keyword evidence="3 5" id="KW-1133">Transmembrane helix</keyword>
<feature type="transmembrane region" description="Helical" evidence="5">
    <location>
        <begin position="39"/>
        <end position="56"/>
    </location>
</feature>
<proteinExistence type="inferred from homology"/>
<organism evidence="6 7">
    <name type="scientific">Psychrobacillus vulpis</name>
    <dbReference type="NCBI Taxonomy" id="2325572"/>
    <lineage>
        <taxon>Bacteria</taxon>
        <taxon>Bacillati</taxon>
        <taxon>Bacillota</taxon>
        <taxon>Bacilli</taxon>
        <taxon>Bacillales</taxon>
        <taxon>Bacillaceae</taxon>
        <taxon>Psychrobacillus</taxon>
    </lineage>
</organism>
<sequence>MDFLASTHLHITTWVIAVILFLVAIAMANPKVVHMILRLDYLLIIATGLALFIKGMDYGQGMLYGLKFLAGILVIGMMEMALVKKQKGKPYTTFVILVFVFFFIALFLGFKLPMGINFLA</sequence>
<keyword evidence="4 5" id="KW-0472">Membrane</keyword>
<evidence type="ECO:0000313" key="7">
    <source>
        <dbReference type="Proteomes" id="UP000316626"/>
    </source>
</evidence>
<feature type="transmembrane region" description="Helical" evidence="5">
    <location>
        <begin position="90"/>
        <end position="110"/>
    </location>
</feature>
<feature type="transmembrane region" description="Helical" evidence="5">
    <location>
        <begin position="6"/>
        <end position="27"/>
    </location>
</feature>
<gene>
    <name evidence="6" type="ORF">FG384_08760</name>
</gene>
<dbReference type="InterPro" id="IPR010899">
    <property type="entry name" value="UPF0344"/>
</dbReference>
<comment type="subcellular location">
    <subcellularLocation>
        <location evidence="5">Cell membrane</location>
        <topology evidence="5">Multi-pass membrane protein</topology>
    </subcellularLocation>
</comment>
<comment type="similarity">
    <text evidence="5">Belongs to the UPF0344 family.</text>
</comment>
<protein>
    <recommendedName>
        <fullName evidence="5">UPF0344 protein FG384_08760</fullName>
    </recommendedName>
</protein>
<keyword evidence="1 5" id="KW-1003">Cell membrane</keyword>
<dbReference type="GO" id="GO:0005886">
    <property type="term" value="C:plasma membrane"/>
    <property type="evidence" value="ECO:0007669"/>
    <property type="project" value="UniProtKB-SubCell"/>
</dbReference>
<dbReference type="Proteomes" id="UP000316626">
    <property type="component" value="Unassembled WGS sequence"/>
</dbReference>
<name>A0A544TS15_9BACI</name>
<dbReference type="AlphaFoldDB" id="A0A544TS15"/>
<evidence type="ECO:0000256" key="2">
    <source>
        <dbReference type="ARBA" id="ARBA00022692"/>
    </source>
</evidence>
<dbReference type="HAMAP" id="MF_01536">
    <property type="entry name" value="UPF0344"/>
    <property type="match status" value="1"/>
</dbReference>
<dbReference type="OrthoDB" id="2365314at2"/>
<evidence type="ECO:0000256" key="5">
    <source>
        <dbReference type="HAMAP-Rule" id="MF_01536"/>
    </source>
</evidence>
<evidence type="ECO:0000313" key="6">
    <source>
        <dbReference type="EMBL" id="TQR20241.1"/>
    </source>
</evidence>